<comment type="caution">
    <text evidence="3">The sequence shown here is derived from an EMBL/GenBank/DDBJ whole genome shotgun (WGS) entry which is preliminary data.</text>
</comment>
<feature type="transmembrane region" description="Helical" evidence="1">
    <location>
        <begin position="111"/>
        <end position="133"/>
    </location>
</feature>
<keyword evidence="4" id="KW-1185">Reference proteome</keyword>
<dbReference type="InterPro" id="IPR002656">
    <property type="entry name" value="Acyl_transf_3_dom"/>
</dbReference>
<evidence type="ECO:0000313" key="3">
    <source>
        <dbReference type="EMBL" id="KAJ2903210.1"/>
    </source>
</evidence>
<feature type="domain" description="Acyltransferase 3" evidence="2">
    <location>
        <begin position="102"/>
        <end position="503"/>
    </location>
</feature>
<accession>A0AAD5RSI6</accession>
<gene>
    <name evidence="3" type="ORF">MKZ38_010246</name>
</gene>
<dbReference type="EMBL" id="JAKWBI020000088">
    <property type="protein sequence ID" value="KAJ2903210.1"/>
    <property type="molecule type" value="Genomic_DNA"/>
</dbReference>
<keyword evidence="1" id="KW-1133">Transmembrane helix</keyword>
<dbReference type="PANTHER" id="PTHR23028">
    <property type="entry name" value="ACETYLTRANSFERASE"/>
    <property type="match status" value="1"/>
</dbReference>
<evidence type="ECO:0000256" key="1">
    <source>
        <dbReference type="SAM" id="Phobius"/>
    </source>
</evidence>
<dbReference type="PANTHER" id="PTHR23028:SF134">
    <property type="entry name" value="PUTATIVE (AFU_ORTHOLOGUE AFUA_4G08520)-RELATED"/>
    <property type="match status" value="1"/>
</dbReference>
<evidence type="ECO:0000313" key="4">
    <source>
        <dbReference type="Proteomes" id="UP001201980"/>
    </source>
</evidence>
<name>A0AAD5RSI6_9PEZI</name>
<keyword evidence="1" id="KW-0812">Transmembrane</keyword>
<feature type="transmembrane region" description="Helical" evidence="1">
    <location>
        <begin position="204"/>
        <end position="223"/>
    </location>
</feature>
<feature type="transmembrane region" description="Helical" evidence="1">
    <location>
        <begin position="153"/>
        <end position="172"/>
    </location>
</feature>
<dbReference type="AlphaFoldDB" id="A0AAD5RSI6"/>
<reference evidence="3" key="1">
    <citation type="submission" date="2022-07" db="EMBL/GenBank/DDBJ databases">
        <title>Draft genome sequence of Zalerion maritima ATCC 34329, a (micro)plastics degrading marine fungus.</title>
        <authorList>
            <person name="Paco A."/>
            <person name="Goncalves M.F.M."/>
            <person name="Rocha-Santos T.A.P."/>
            <person name="Alves A."/>
        </authorList>
    </citation>
    <scope>NUCLEOTIDE SEQUENCE</scope>
    <source>
        <strain evidence="3">ATCC 34329</strain>
    </source>
</reference>
<dbReference type="InterPro" id="IPR050879">
    <property type="entry name" value="Acyltransferase_3"/>
</dbReference>
<keyword evidence="1" id="KW-0472">Membrane</keyword>
<protein>
    <submittedName>
        <fullName evidence="3">Hard surface induced protein 3-like protein</fullName>
    </submittedName>
</protein>
<dbReference type="Proteomes" id="UP001201980">
    <property type="component" value="Unassembled WGS sequence"/>
</dbReference>
<dbReference type="GO" id="GO:0016747">
    <property type="term" value="F:acyltransferase activity, transferring groups other than amino-acyl groups"/>
    <property type="evidence" value="ECO:0007669"/>
    <property type="project" value="InterPro"/>
</dbReference>
<sequence length="534" mass="59953">MTFPPSRASADQVEGVALLEEKNMSDANSISSSSSSATAVSLTFAAPSQPPWLQRVPSIPKPSRPLHFLRRTAYFLVPSPFTSRLSCPSRVASSNGRLAPTAYLDGMRGMAAFFVFMCHYLYTSFVITEGYGVVNPENNKTQTSLLTLPFIRLIYSGPPMVCIFFVVSGYALSLKALRLMRTPGKRGEVGGVVGSMVFRRVLRLYLPTAISTFMVVILLRMGAYEVNRGFAGDKKFIRNVVEHHPVRMSTTGAQIKDWLHSMFNFLHVWSWKRFAGSTLYDVHLWTIPVEFRASMTIFVILVGTSHLSNLARMTAVLVATLFSYLWDKWEMVLFLAGLILAELDLIRASAKSTTEHETPTLPYFSKPSKTVEGRVHRLAWLVLSIPALYLMGQPDQFFHITPGWVWLSSLIPEWFGDKYRFWQCIGSILFVACVSRVPGWRRAFEHPIPQYMGKISYAIYLVHGPVIHTIGYTAERWAWGITGTGGYSFELGFGIASFVTVPAMLWAADVFARGVDQPCVKFARWVENVCRAKD</sequence>
<organism evidence="3 4">
    <name type="scientific">Zalerion maritima</name>
    <dbReference type="NCBI Taxonomy" id="339359"/>
    <lineage>
        <taxon>Eukaryota</taxon>
        <taxon>Fungi</taxon>
        <taxon>Dikarya</taxon>
        <taxon>Ascomycota</taxon>
        <taxon>Pezizomycotina</taxon>
        <taxon>Sordariomycetes</taxon>
        <taxon>Lulworthiomycetidae</taxon>
        <taxon>Lulworthiales</taxon>
        <taxon>Lulworthiaceae</taxon>
        <taxon>Zalerion</taxon>
    </lineage>
</organism>
<dbReference type="Pfam" id="PF01757">
    <property type="entry name" value="Acyl_transf_3"/>
    <property type="match status" value="1"/>
</dbReference>
<proteinExistence type="predicted"/>
<evidence type="ECO:0000259" key="2">
    <source>
        <dbReference type="Pfam" id="PF01757"/>
    </source>
</evidence>